<dbReference type="Pfam" id="PF05120">
    <property type="entry name" value="GvpG"/>
    <property type="match status" value="1"/>
</dbReference>
<dbReference type="RefSeq" id="WP_189118599.1">
    <property type="nucleotide sequence ID" value="NZ_BMRK01000007.1"/>
</dbReference>
<dbReference type="EMBL" id="BSEL01000010">
    <property type="protein sequence ID" value="GLJ70085.1"/>
    <property type="molecule type" value="Genomic_DNA"/>
</dbReference>
<reference evidence="1" key="1">
    <citation type="journal article" date="2014" name="Int. J. Syst. Evol. Microbiol.">
        <title>Complete genome of a new Firmicutes species belonging to the dominant human colonic microbiota ('Ruminococcus bicirculans') reveals two chromosomes and a selective capacity to utilize plant glucans.</title>
        <authorList>
            <consortium name="NISC Comparative Sequencing Program"/>
            <person name="Wegmann U."/>
            <person name="Louis P."/>
            <person name="Goesmann A."/>
            <person name="Henrissat B."/>
            <person name="Duncan S.H."/>
            <person name="Flint H.J."/>
        </authorList>
    </citation>
    <scope>NUCLEOTIDE SEQUENCE</scope>
    <source>
        <strain evidence="1">VKM Ac-1246</strain>
    </source>
</reference>
<reference evidence="1" key="2">
    <citation type="submission" date="2023-01" db="EMBL/GenBank/DDBJ databases">
        <authorList>
            <person name="Sun Q."/>
            <person name="Evtushenko L."/>
        </authorList>
    </citation>
    <scope>NUCLEOTIDE SEQUENCE</scope>
    <source>
        <strain evidence="1">VKM Ac-1246</strain>
    </source>
</reference>
<dbReference type="Proteomes" id="UP001142292">
    <property type="component" value="Unassembled WGS sequence"/>
</dbReference>
<proteinExistence type="predicted"/>
<evidence type="ECO:0000313" key="2">
    <source>
        <dbReference type="Proteomes" id="UP001142292"/>
    </source>
</evidence>
<name>A0ABQ5T1E0_9ACTN</name>
<sequence length="79" mass="8690">MGLIKQLITLPVAPVRGVVWVAEQIQEEAESQYYDPATIQAALDDVDARREAGLLTEEEAADLEEDLVQRLMAGGGRHE</sequence>
<keyword evidence="2" id="KW-1185">Reference proteome</keyword>
<organism evidence="1 2">
    <name type="scientific">Nocardioides luteus</name>
    <dbReference type="NCBI Taxonomy" id="1844"/>
    <lineage>
        <taxon>Bacteria</taxon>
        <taxon>Bacillati</taxon>
        <taxon>Actinomycetota</taxon>
        <taxon>Actinomycetes</taxon>
        <taxon>Propionibacteriales</taxon>
        <taxon>Nocardioidaceae</taxon>
        <taxon>Nocardioides</taxon>
    </lineage>
</organism>
<comment type="caution">
    <text evidence="1">The sequence shown here is derived from an EMBL/GenBank/DDBJ whole genome shotgun (WGS) entry which is preliminary data.</text>
</comment>
<evidence type="ECO:0000313" key="1">
    <source>
        <dbReference type="EMBL" id="GLJ70085.1"/>
    </source>
</evidence>
<protein>
    <submittedName>
        <fullName evidence="1">Gas vesicle protein</fullName>
    </submittedName>
</protein>
<accession>A0ABQ5T1E0</accession>
<gene>
    <name evidence="1" type="ORF">GCM10017579_41210</name>
</gene>
<dbReference type="InterPro" id="IPR007804">
    <property type="entry name" value="GvpG"/>
</dbReference>